<evidence type="ECO:0000313" key="9">
    <source>
        <dbReference type="Proteomes" id="UP000006055"/>
    </source>
</evidence>
<dbReference type="Gene3D" id="2.40.50.100">
    <property type="match status" value="2"/>
</dbReference>
<dbReference type="KEGG" id="dti:Desti_5458"/>
<evidence type="ECO:0000259" key="5">
    <source>
        <dbReference type="Pfam" id="PF25876"/>
    </source>
</evidence>
<name>I4CEQ2_DESTA</name>
<feature type="domain" description="Multidrug resistance protein MdtA-like barrel-sandwich hybrid" evidence="6">
    <location>
        <begin position="59"/>
        <end position="210"/>
    </location>
</feature>
<feature type="domain" description="CusB-like beta-barrel" evidence="7">
    <location>
        <begin position="223"/>
        <end position="296"/>
    </location>
</feature>
<dbReference type="eggNOG" id="COG0845">
    <property type="taxonomic scope" value="Bacteria"/>
</dbReference>
<dbReference type="InterPro" id="IPR058625">
    <property type="entry name" value="MdtA-like_BSH"/>
</dbReference>
<accession>I4CEQ2</accession>
<reference evidence="9" key="1">
    <citation type="submission" date="2012-06" db="EMBL/GenBank/DDBJ databases">
        <title>Complete sequence of chromosome of Desulfomonile tiedjei DSM 6799.</title>
        <authorList>
            <person name="Lucas S."/>
            <person name="Copeland A."/>
            <person name="Lapidus A."/>
            <person name="Glavina del Rio T."/>
            <person name="Dalin E."/>
            <person name="Tice H."/>
            <person name="Bruce D."/>
            <person name="Goodwin L."/>
            <person name="Pitluck S."/>
            <person name="Peters L."/>
            <person name="Ovchinnikova G."/>
            <person name="Zeytun A."/>
            <person name="Lu M."/>
            <person name="Kyrpides N."/>
            <person name="Mavromatis K."/>
            <person name="Ivanova N."/>
            <person name="Brettin T."/>
            <person name="Detter J.C."/>
            <person name="Han C."/>
            <person name="Larimer F."/>
            <person name="Land M."/>
            <person name="Hauser L."/>
            <person name="Markowitz V."/>
            <person name="Cheng J.-F."/>
            <person name="Hugenholtz P."/>
            <person name="Woyke T."/>
            <person name="Wu D."/>
            <person name="Spring S."/>
            <person name="Schroeder M."/>
            <person name="Brambilla E."/>
            <person name="Klenk H.-P."/>
            <person name="Eisen J.A."/>
        </authorList>
    </citation>
    <scope>NUCLEOTIDE SEQUENCE [LARGE SCALE GENOMIC DNA]</scope>
    <source>
        <strain evidence="9">ATCC 49306 / DSM 6799 / DCB-1</strain>
    </source>
</reference>
<dbReference type="PATRIC" id="fig|706587.4.peg.6147"/>
<comment type="similarity">
    <text evidence="1">Belongs to the membrane fusion protein (MFP) (TC 8.A.1) family.</text>
</comment>
<dbReference type="STRING" id="706587.Desti_5458"/>
<dbReference type="GO" id="GO:0015562">
    <property type="term" value="F:efflux transmembrane transporter activity"/>
    <property type="evidence" value="ECO:0007669"/>
    <property type="project" value="TreeGrafter"/>
</dbReference>
<feature type="region of interest" description="Disordered" evidence="3">
    <location>
        <begin position="317"/>
        <end position="342"/>
    </location>
</feature>
<dbReference type="InterPro" id="IPR006143">
    <property type="entry name" value="RND_pump_MFP"/>
</dbReference>
<evidence type="ECO:0000256" key="2">
    <source>
        <dbReference type="SAM" id="Coils"/>
    </source>
</evidence>
<evidence type="ECO:0000256" key="4">
    <source>
        <dbReference type="SAM" id="SignalP"/>
    </source>
</evidence>
<dbReference type="GO" id="GO:1990281">
    <property type="term" value="C:efflux pump complex"/>
    <property type="evidence" value="ECO:0007669"/>
    <property type="project" value="TreeGrafter"/>
</dbReference>
<evidence type="ECO:0000313" key="8">
    <source>
        <dbReference type="EMBL" id="AFM28043.1"/>
    </source>
</evidence>
<keyword evidence="9" id="KW-1185">Reference proteome</keyword>
<proteinExistence type="inferred from homology"/>
<dbReference type="NCBIfam" id="TIGR01730">
    <property type="entry name" value="RND_mfp"/>
    <property type="match status" value="1"/>
</dbReference>
<keyword evidence="4" id="KW-0732">Signal</keyword>
<evidence type="ECO:0000256" key="1">
    <source>
        <dbReference type="ARBA" id="ARBA00009477"/>
    </source>
</evidence>
<dbReference type="PANTHER" id="PTHR30469:SF33">
    <property type="entry name" value="SLR1207 PROTEIN"/>
    <property type="match status" value="1"/>
</dbReference>
<dbReference type="Pfam" id="PF25954">
    <property type="entry name" value="Beta-barrel_RND_2"/>
    <property type="match status" value="1"/>
</dbReference>
<evidence type="ECO:0000259" key="6">
    <source>
        <dbReference type="Pfam" id="PF25917"/>
    </source>
</evidence>
<evidence type="ECO:0000256" key="3">
    <source>
        <dbReference type="SAM" id="MobiDB-lite"/>
    </source>
</evidence>
<dbReference type="FunFam" id="2.40.30.170:FF:000010">
    <property type="entry name" value="Efflux RND transporter periplasmic adaptor subunit"/>
    <property type="match status" value="1"/>
</dbReference>
<sequence length="400" mass="43736">MKRTFLVVALVAVPLALYATHVHYADKPAETKYLTAPVEKGTVRSEINSTGTIKPLVEVLVGSQLSGTIKELYADFESTVKQGQLIALIDPATFKAEVDQAQADLVAARAALNQAQVTHEDERRTLNRKVSLISNQSISQSDYDAAKTRADRAEAQVLLEQARIEQLEAKLRKAQVQLDYTRIVAPVNGVVTSRNVDVGQTVAASLQAPVLFKIAEDLSRMQVHASVDEADIGRIEAGKGAVFTVPAFPDESFFARVKQVRNEPKVEQNVVTYTVVLDVDNSSLKLRPGMTANVTILVNEVRDVLLVPEAALRFKPASSMKERKDHKPASSTKKPPSAKVEPTVWKLDNGQQLVPVKVRIGLQGSEKVQVLSEELKVGDRVVVQAASKKAAEKHLKGLRF</sequence>
<dbReference type="Gene3D" id="2.40.420.20">
    <property type="match status" value="1"/>
</dbReference>
<evidence type="ECO:0000259" key="7">
    <source>
        <dbReference type="Pfam" id="PF25954"/>
    </source>
</evidence>
<dbReference type="InterPro" id="IPR058624">
    <property type="entry name" value="MdtA-like_HH"/>
</dbReference>
<dbReference type="InterPro" id="IPR058792">
    <property type="entry name" value="Beta-barrel_RND_2"/>
</dbReference>
<feature type="coiled-coil region" evidence="2">
    <location>
        <begin position="145"/>
        <end position="184"/>
    </location>
</feature>
<dbReference type="AlphaFoldDB" id="I4CEQ2"/>
<keyword evidence="2" id="KW-0175">Coiled coil</keyword>
<feature type="chain" id="PRO_5003687291" evidence="4">
    <location>
        <begin position="25"/>
        <end position="400"/>
    </location>
</feature>
<dbReference type="Pfam" id="PF25917">
    <property type="entry name" value="BSH_RND"/>
    <property type="match status" value="1"/>
</dbReference>
<feature type="domain" description="Multidrug resistance protein MdtA-like alpha-helical hairpin" evidence="5">
    <location>
        <begin position="99"/>
        <end position="181"/>
    </location>
</feature>
<dbReference type="EMBL" id="CP003360">
    <property type="protein sequence ID" value="AFM28043.1"/>
    <property type="molecule type" value="Genomic_DNA"/>
</dbReference>
<dbReference type="HOGENOM" id="CLU_018816_14_1_7"/>
<dbReference type="Gene3D" id="2.40.30.170">
    <property type="match status" value="1"/>
</dbReference>
<protein>
    <submittedName>
        <fullName evidence="8">RND family efflux transporter, MFP subunit</fullName>
    </submittedName>
</protein>
<organism evidence="8 9">
    <name type="scientific">Desulfomonile tiedjei (strain ATCC 49306 / DSM 6799 / DCB-1)</name>
    <dbReference type="NCBI Taxonomy" id="706587"/>
    <lineage>
        <taxon>Bacteria</taxon>
        <taxon>Pseudomonadati</taxon>
        <taxon>Thermodesulfobacteriota</taxon>
        <taxon>Desulfomonilia</taxon>
        <taxon>Desulfomonilales</taxon>
        <taxon>Desulfomonilaceae</taxon>
        <taxon>Desulfomonile</taxon>
    </lineage>
</organism>
<dbReference type="OrthoDB" id="9784484at2"/>
<dbReference type="Pfam" id="PF25876">
    <property type="entry name" value="HH_MFP_RND"/>
    <property type="match status" value="1"/>
</dbReference>
<feature type="signal peptide" evidence="4">
    <location>
        <begin position="1"/>
        <end position="24"/>
    </location>
</feature>
<dbReference type="Proteomes" id="UP000006055">
    <property type="component" value="Chromosome"/>
</dbReference>
<dbReference type="SUPFAM" id="SSF111369">
    <property type="entry name" value="HlyD-like secretion proteins"/>
    <property type="match status" value="1"/>
</dbReference>
<dbReference type="PANTHER" id="PTHR30469">
    <property type="entry name" value="MULTIDRUG RESISTANCE PROTEIN MDTA"/>
    <property type="match status" value="1"/>
</dbReference>
<dbReference type="RefSeq" id="WP_014813142.1">
    <property type="nucleotide sequence ID" value="NC_018025.1"/>
</dbReference>
<gene>
    <name evidence="8" type="ordered locus">Desti_5458</name>
</gene>